<dbReference type="EMBL" id="FNRL01000008">
    <property type="protein sequence ID" value="SEA49078.1"/>
    <property type="molecule type" value="Genomic_DNA"/>
</dbReference>
<organism evidence="3 4">
    <name type="scientific">Chitinophaga terrae</name>
    <name type="common">ex Kim and Jung 2007</name>
    <dbReference type="NCBI Taxonomy" id="408074"/>
    <lineage>
        <taxon>Bacteria</taxon>
        <taxon>Pseudomonadati</taxon>
        <taxon>Bacteroidota</taxon>
        <taxon>Chitinophagia</taxon>
        <taxon>Chitinophagales</taxon>
        <taxon>Chitinophagaceae</taxon>
        <taxon>Chitinophaga</taxon>
    </lineage>
</organism>
<keyword evidence="4" id="KW-1185">Reference proteome</keyword>
<proteinExistence type="predicted"/>
<sequence>MKKTVFILFTMLFAGTMVHAQLLPKLKTKTITAVNSSTDRAADKVVDKAVSKTSDDVTDKAIGKAEDKIRNLFKKKRKKPVDPGPSVLPVTDSAALKPHEPVPAN</sequence>
<dbReference type="STRING" id="408074.SAMN05660909_02152"/>
<reference evidence="4" key="1">
    <citation type="submission" date="2016-10" db="EMBL/GenBank/DDBJ databases">
        <authorList>
            <person name="Varghese N."/>
            <person name="Submissions S."/>
        </authorList>
    </citation>
    <scope>NUCLEOTIDE SEQUENCE [LARGE SCALE GENOMIC DNA]</scope>
    <source>
        <strain evidence="4">DSM 23920</strain>
    </source>
</reference>
<dbReference type="Proteomes" id="UP000199656">
    <property type="component" value="Unassembled WGS sequence"/>
</dbReference>
<name>A0A1H4BM05_9BACT</name>
<evidence type="ECO:0008006" key="5">
    <source>
        <dbReference type="Google" id="ProtNLM"/>
    </source>
</evidence>
<feature type="signal peptide" evidence="2">
    <location>
        <begin position="1"/>
        <end position="20"/>
    </location>
</feature>
<accession>A0A1H4BM05</accession>
<evidence type="ECO:0000313" key="4">
    <source>
        <dbReference type="Proteomes" id="UP000199656"/>
    </source>
</evidence>
<gene>
    <name evidence="3" type="ORF">SAMN05660909_02152</name>
</gene>
<keyword evidence="2" id="KW-0732">Signal</keyword>
<dbReference type="RefSeq" id="WP_089761438.1">
    <property type="nucleotide sequence ID" value="NZ_BKAT01000011.1"/>
</dbReference>
<feature type="region of interest" description="Disordered" evidence="1">
    <location>
        <begin position="74"/>
        <end position="105"/>
    </location>
</feature>
<evidence type="ECO:0000313" key="3">
    <source>
        <dbReference type="EMBL" id="SEA49078.1"/>
    </source>
</evidence>
<evidence type="ECO:0000256" key="1">
    <source>
        <dbReference type="SAM" id="MobiDB-lite"/>
    </source>
</evidence>
<feature type="chain" id="PRO_5011439269" description="YtxH domain-containing protein" evidence="2">
    <location>
        <begin position="21"/>
        <end position="105"/>
    </location>
</feature>
<dbReference type="AlphaFoldDB" id="A0A1H4BM05"/>
<evidence type="ECO:0000256" key="2">
    <source>
        <dbReference type="SAM" id="SignalP"/>
    </source>
</evidence>
<protein>
    <recommendedName>
        <fullName evidence="5">YtxH domain-containing protein</fullName>
    </recommendedName>
</protein>
<dbReference type="OrthoDB" id="9953332at2"/>